<dbReference type="Proteomes" id="UP000290921">
    <property type="component" value="Unassembled WGS sequence"/>
</dbReference>
<dbReference type="AlphaFoldDB" id="A0A4Q0VFX0"/>
<dbReference type="PRINTS" id="PR01002">
    <property type="entry name" value="FLGFLGJ"/>
</dbReference>
<gene>
    <name evidence="3" type="ORF">DP130_01730</name>
</gene>
<dbReference type="PANTHER" id="PTHR33308:SF9">
    <property type="entry name" value="PEPTIDOGLYCAN HYDROLASE FLGJ"/>
    <property type="match status" value="1"/>
</dbReference>
<keyword evidence="1" id="KW-0378">Hydrolase</keyword>
<dbReference type="GO" id="GO:0004040">
    <property type="term" value="F:amidase activity"/>
    <property type="evidence" value="ECO:0007669"/>
    <property type="project" value="InterPro"/>
</dbReference>
<dbReference type="EMBL" id="QMAP01000001">
    <property type="protein sequence ID" value="RXI50710.1"/>
    <property type="molecule type" value="Genomic_DNA"/>
</dbReference>
<dbReference type="SMART" id="SM00047">
    <property type="entry name" value="LYZ2"/>
    <property type="match status" value="1"/>
</dbReference>
<dbReference type="RefSeq" id="WP_129029708.1">
    <property type="nucleotide sequence ID" value="NZ_QMAP01000001.1"/>
</dbReference>
<comment type="caution">
    <text evidence="3">The sequence shown here is derived from an EMBL/GenBank/DDBJ whole genome shotgun (WGS) entry which is preliminary data.</text>
</comment>
<dbReference type="Gene3D" id="4.10.80.30">
    <property type="entry name" value="DNA polymerase, domain 6"/>
    <property type="match status" value="1"/>
</dbReference>
<dbReference type="InterPro" id="IPR051056">
    <property type="entry name" value="Glycosyl_Hydrolase_73"/>
</dbReference>
<protein>
    <submittedName>
        <fullName evidence="3">Glucosaminidase</fullName>
    </submittedName>
</protein>
<organism evidence="3 4">
    <name type="scientific">Clostridium tetani</name>
    <dbReference type="NCBI Taxonomy" id="1513"/>
    <lineage>
        <taxon>Bacteria</taxon>
        <taxon>Bacillati</taxon>
        <taxon>Bacillota</taxon>
        <taxon>Clostridia</taxon>
        <taxon>Eubacteriales</taxon>
        <taxon>Clostridiaceae</taxon>
        <taxon>Clostridium</taxon>
    </lineage>
</organism>
<evidence type="ECO:0000313" key="4">
    <source>
        <dbReference type="Proteomes" id="UP000290921"/>
    </source>
</evidence>
<proteinExistence type="predicted"/>
<name>A0A4Q0VFX0_CLOTA</name>
<evidence type="ECO:0000313" key="3">
    <source>
        <dbReference type="EMBL" id="RXI50710.1"/>
    </source>
</evidence>
<dbReference type="PANTHER" id="PTHR33308">
    <property type="entry name" value="PEPTIDOGLYCAN HYDROLASE FLGJ"/>
    <property type="match status" value="1"/>
</dbReference>
<evidence type="ECO:0000259" key="2">
    <source>
        <dbReference type="SMART" id="SM00047"/>
    </source>
</evidence>
<sequence>MSHANNFINSIKDGAIDSQKKYGVLASITIAQAILESGWGKSSLSRDCKNLFGVKAIGGWRGQKKSYSTYEYYNSKKVLINDYFRVYNSYAESIEDHALFLVNNSRYRQHGFFNAKDYIGQANALQRAGYATSPIYAQQLISLIKQYNLNKYDDINESFISIDGGGYASHKGGAPGINLIIKDYSPDITRAFAWVDNDKGASWAFDLTPPNSNYTKLFKNTSKVITKRNGGYSFSKNSMYKLKVKGYNKCGQVIAENQIVLKVPLK</sequence>
<accession>A0A4Q0VFX0</accession>
<dbReference type="Pfam" id="PF01832">
    <property type="entry name" value="Glucosaminidase"/>
    <property type="match status" value="1"/>
</dbReference>
<dbReference type="Gene3D" id="1.10.530.10">
    <property type="match status" value="1"/>
</dbReference>
<feature type="domain" description="Mannosyl-glycoprotein endo-beta-N-acetylglucosamidase-like" evidence="2">
    <location>
        <begin position="2"/>
        <end position="153"/>
    </location>
</feature>
<reference evidence="3 4" key="1">
    <citation type="submission" date="2018-06" db="EMBL/GenBank/DDBJ databases">
        <title>Genome conservation of Clostridium tetani.</title>
        <authorList>
            <person name="Bruggemann H."/>
            <person name="Popoff M.R."/>
        </authorList>
    </citation>
    <scope>NUCLEOTIDE SEQUENCE [LARGE SCALE GENOMIC DNA]</scope>
    <source>
        <strain evidence="3 4">2017.061</strain>
    </source>
</reference>
<evidence type="ECO:0000256" key="1">
    <source>
        <dbReference type="ARBA" id="ARBA00022801"/>
    </source>
</evidence>
<dbReference type="InterPro" id="IPR002901">
    <property type="entry name" value="MGlyc_endo_b_GlcNAc-like_dom"/>
</dbReference>